<evidence type="ECO:0000313" key="3">
    <source>
        <dbReference type="Proteomes" id="UP000505306"/>
    </source>
</evidence>
<dbReference type="PROSITE" id="PS51257">
    <property type="entry name" value="PROKAR_LIPOPROTEIN"/>
    <property type="match status" value="1"/>
</dbReference>
<dbReference type="AlphaFoldDB" id="A0A6G6GKJ4"/>
<evidence type="ECO:0000256" key="1">
    <source>
        <dbReference type="SAM" id="Phobius"/>
    </source>
</evidence>
<dbReference type="Proteomes" id="UP000505306">
    <property type="component" value="Chromosome"/>
</dbReference>
<dbReference type="RefSeq" id="WP_164679098.1">
    <property type="nucleotide sequence ID" value="NZ_CP049057.1"/>
</dbReference>
<dbReference type="KEGG" id="mgel:G5B37_05685"/>
<protein>
    <submittedName>
        <fullName evidence="2">Uncharacterized protein</fullName>
    </submittedName>
</protein>
<name>A0A6G6GKJ4_9FLAO</name>
<evidence type="ECO:0000313" key="2">
    <source>
        <dbReference type="EMBL" id="QIE59068.1"/>
    </source>
</evidence>
<organism evidence="2 3">
    <name type="scientific">Rasiella rasia</name>
    <dbReference type="NCBI Taxonomy" id="2744027"/>
    <lineage>
        <taxon>Bacteria</taxon>
        <taxon>Pseudomonadati</taxon>
        <taxon>Bacteroidota</taxon>
        <taxon>Flavobacteriia</taxon>
        <taxon>Flavobacteriales</taxon>
        <taxon>Flavobacteriaceae</taxon>
        <taxon>Rasiella</taxon>
    </lineage>
</organism>
<accession>A0A6G6GKJ4</accession>
<gene>
    <name evidence="2" type="ORF">G5B37_05685</name>
</gene>
<keyword evidence="1" id="KW-0812">Transmembrane</keyword>
<dbReference type="EMBL" id="CP049057">
    <property type="protein sequence ID" value="QIE59068.1"/>
    <property type="molecule type" value="Genomic_DNA"/>
</dbReference>
<keyword evidence="3" id="KW-1185">Reference proteome</keyword>
<keyword evidence="1" id="KW-1133">Transmembrane helix</keyword>
<feature type="transmembrane region" description="Helical" evidence="1">
    <location>
        <begin position="7"/>
        <end position="24"/>
    </location>
</feature>
<feature type="transmembrane region" description="Helical" evidence="1">
    <location>
        <begin position="44"/>
        <end position="65"/>
    </location>
</feature>
<keyword evidence="1" id="KW-0472">Membrane</keyword>
<sequence length="70" mass="8056">MNHKKMLLIFAGIAIGCISLGFLLDNDQPYDSIWQTVFEFCWLTALLFGLQAVLYFLGVCFYKLAVRFRA</sequence>
<proteinExistence type="predicted"/>
<reference evidence="2 3" key="1">
    <citation type="submission" date="2020-02" db="EMBL/GenBank/DDBJ databases">
        <title>Complete genome sequence of Flavobacteriaceae bacterium.</title>
        <authorList>
            <person name="Kim S.-J."/>
            <person name="Kim Y.-S."/>
            <person name="Kim K.-H."/>
        </authorList>
    </citation>
    <scope>NUCLEOTIDE SEQUENCE [LARGE SCALE GENOMIC DNA]</scope>
    <source>
        <strain evidence="2 3">RR4-40</strain>
    </source>
</reference>